<organism evidence="1 2">
    <name type="scientific">Trinickia soli</name>
    <dbReference type="NCBI Taxonomy" id="380675"/>
    <lineage>
        <taxon>Bacteria</taxon>
        <taxon>Pseudomonadati</taxon>
        <taxon>Pseudomonadota</taxon>
        <taxon>Betaproteobacteria</taxon>
        <taxon>Burkholderiales</taxon>
        <taxon>Burkholderiaceae</taxon>
        <taxon>Trinickia</taxon>
    </lineage>
</organism>
<gene>
    <name evidence="1" type="ORF">C0Z19_15225</name>
</gene>
<evidence type="ECO:0000313" key="2">
    <source>
        <dbReference type="Proteomes" id="UP000235347"/>
    </source>
</evidence>
<proteinExistence type="predicted"/>
<keyword evidence="2" id="KW-1185">Reference proteome</keyword>
<evidence type="ECO:0000313" key="1">
    <source>
        <dbReference type="EMBL" id="PMS23367.1"/>
    </source>
</evidence>
<dbReference type="EMBL" id="PNYB01000012">
    <property type="protein sequence ID" value="PMS23367.1"/>
    <property type="molecule type" value="Genomic_DNA"/>
</dbReference>
<sequence length="95" mass="10101">MPRIDPTVIAHLLMPAARHDQGVPARADRHAAPARAIGVRPEAQLTSAAGVAAGSDTHCAPSYRLQRPGRGLNEDAKRLLWTTLLLALDHLGVTV</sequence>
<name>A0A2N7W1U9_9BURK</name>
<comment type="caution">
    <text evidence="1">The sequence shown here is derived from an EMBL/GenBank/DDBJ whole genome shotgun (WGS) entry which is preliminary data.</text>
</comment>
<reference evidence="1 2" key="1">
    <citation type="submission" date="2018-01" db="EMBL/GenBank/DDBJ databases">
        <title>Whole genome analyses suggest that Burkholderia sensu lato contains two further novel genera in the rhizoxinica-symbiotica group Mycetohabitans gen. nov., and Trinickia gen. nov.: implications for the evolution of diazotrophy and nodulation in the Burkholderiaceae.</title>
        <authorList>
            <person name="Estrada-de los Santos P."/>
            <person name="Palmer M."/>
            <person name="Chavez-Ramirez B."/>
            <person name="Beukes C."/>
            <person name="Steenkamp E.T."/>
            <person name="Hirsch A.M."/>
            <person name="Manyaka P."/>
            <person name="Maluk M."/>
            <person name="Lafos M."/>
            <person name="Crook M."/>
            <person name="Gross E."/>
            <person name="Simon M.F."/>
            <person name="Bueno dos Reis Junior F."/>
            <person name="Poole P.S."/>
            <person name="Venter S.N."/>
            <person name="James E.K."/>
        </authorList>
    </citation>
    <scope>NUCLEOTIDE SEQUENCE [LARGE SCALE GENOMIC DNA]</scope>
    <source>
        <strain evidence="1 2">GP25-8</strain>
    </source>
</reference>
<dbReference type="Proteomes" id="UP000235347">
    <property type="component" value="Unassembled WGS sequence"/>
</dbReference>
<dbReference type="AlphaFoldDB" id="A0A2N7W1U9"/>
<protein>
    <submittedName>
        <fullName evidence="1">Uncharacterized protein</fullName>
    </submittedName>
</protein>
<accession>A0A2N7W1U9</accession>